<sequence>METQATGIRAATTIDSDKPAEQKEQIPKPSLMMQNLKR</sequence>
<organism evidence="2 3">
    <name type="scientific">Kluyvera georgiana ATCC 51603</name>
    <dbReference type="NCBI Taxonomy" id="1354264"/>
    <lineage>
        <taxon>Bacteria</taxon>
        <taxon>Pseudomonadati</taxon>
        <taxon>Pseudomonadota</taxon>
        <taxon>Gammaproteobacteria</taxon>
        <taxon>Enterobacterales</taxon>
        <taxon>Enterobacteriaceae</taxon>
        <taxon>Kluyvera</taxon>
    </lineage>
</organism>
<protein>
    <submittedName>
        <fullName evidence="2">Uncharacterized protein</fullName>
    </submittedName>
</protein>
<evidence type="ECO:0000313" key="3">
    <source>
        <dbReference type="Proteomes" id="UP000078386"/>
    </source>
</evidence>
<dbReference type="Proteomes" id="UP000078386">
    <property type="component" value="Unassembled WGS sequence"/>
</dbReference>
<dbReference type="EMBL" id="LXEU01000105">
    <property type="protein sequence ID" value="OAT44572.1"/>
    <property type="molecule type" value="Genomic_DNA"/>
</dbReference>
<dbReference type="AlphaFoldDB" id="A0A1B7J9H1"/>
<dbReference type="PATRIC" id="fig|1354264.4.peg.4860"/>
<gene>
    <name evidence="2" type="ORF">M989_04665</name>
</gene>
<keyword evidence="3" id="KW-1185">Reference proteome</keyword>
<feature type="compositionally biased region" description="Basic and acidic residues" evidence="1">
    <location>
        <begin position="15"/>
        <end position="26"/>
    </location>
</feature>
<proteinExistence type="predicted"/>
<feature type="region of interest" description="Disordered" evidence="1">
    <location>
        <begin position="1"/>
        <end position="38"/>
    </location>
</feature>
<accession>A0A1B7J9H1</accession>
<comment type="caution">
    <text evidence="2">The sequence shown here is derived from an EMBL/GenBank/DDBJ whole genome shotgun (WGS) entry which is preliminary data.</text>
</comment>
<name>A0A1B7J9H1_9ENTR</name>
<evidence type="ECO:0000313" key="2">
    <source>
        <dbReference type="EMBL" id="OAT44572.1"/>
    </source>
</evidence>
<reference evidence="2 3" key="1">
    <citation type="submission" date="2016-04" db="EMBL/GenBank/DDBJ databases">
        <title>ATOL: Assembling a taxonomically balanced genome-scale reconstruction of the evolutionary history of the Enterobacteriaceae.</title>
        <authorList>
            <person name="Plunkett G.III."/>
            <person name="Neeno-Eckwall E.C."/>
            <person name="Glasner J.D."/>
            <person name="Perna N.T."/>
        </authorList>
    </citation>
    <scope>NUCLEOTIDE SEQUENCE [LARGE SCALE GENOMIC DNA]</scope>
    <source>
        <strain evidence="2 3">ATCC 51603</strain>
    </source>
</reference>
<evidence type="ECO:0000256" key="1">
    <source>
        <dbReference type="SAM" id="MobiDB-lite"/>
    </source>
</evidence>